<dbReference type="AlphaFoldDB" id="A0A412FNW6"/>
<organism evidence="1 2">
    <name type="scientific">Bacteroides caccae</name>
    <dbReference type="NCBI Taxonomy" id="47678"/>
    <lineage>
        <taxon>Bacteria</taxon>
        <taxon>Pseudomonadati</taxon>
        <taxon>Bacteroidota</taxon>
        <taxon>Bacteroidia</taxon>
        <taxon>Bacteroidales</taxon>
        <taxon>Bacteroidaceae</taxon>
        <taxon>Bacteroides</taxon>
    </lineage>
</organism>
<sequence>MQWLGMAAYIQEENLLVDERCEETTRMLAEDSFRSCILKGQANACYYPQPQLRTSGNIDIWVSVPLPRVCLKIES</sequence>
<dbReference type="Pfam" id="PF14907">
    <property type="entry name" value="NTP_transf_5"/>
    <property type="match status" value="1"/>
</dbReference>
<comment type="caution">
    <text evidence="1">The sequence shown here is derived from an EMBL/GenBank/DDBJ whole genome shotgun (WGS) entry which is preliminary data.</text>
</comment>
<gene>
    <name evidence="1" type="ORF">DWY26_13585</name>
</gene>
<reference evidence="1 2" key="1">
    <citation type="submission" date="2018-08" db="EMBL/GenBank/DDBJ databases">
        <title>A genome reference for cultivated species of the human gut microbiota.</title>
        <authorList>
            <person name="Zou Y."/>
            <person name="Xue W."/>
            <person name="Luo G."/>
        </authorList>
    </citation>
    <scope>NUCLEOTIDE SEQUENCE [LARGE SCALE GENOMIC DNA]</scope>
    <source>
        <strain evidence="1 2">AF24-29LB</strain>
    </source>
</reference>
<protein>
    <submittedName>
        <fullName evidence="1">Uncharacterized protein</fullName>
    </submittedName>
</protein>
<proteinExistence type="predicted"/>
<dbReference type="EMBL" id="QRUO01000012">
    <property type="protein sequence ID" value="RGR69824.1"/>
    <property type="molecule type" value="Genomic_DNA"/>
</dbReference>
<dbReference type="Proteomes" id="UP000284205">
    <property type="component" value="Unassembled WGS sequence"/>
</dbReference>
<evidence type="ECO:0000313" key="2">
    <source>
        <dbReference type="Proteomes" id="UP000284205"/>
    </source>
</evidence>
<name>A0A412FNW6_9BACE</name>
<dbReference type="InterPro" id="IPR039498">
    <property type="entry name" value="NTP_transf_5"/>
</dbReference>
<evidence type="ECO:0000313" key="1">
    <source>
        <dbReference type="EMBL" id="RGR69824.1"/>
    </source>
</evidence>
<accession>A0A412FNW6</accession>